<comment type="caution">
    <text evidence="3">The sequence shown here is derived from an EMBL/GenBank/DDBJ whole genome shotgun (WGS) entry which is preliminary data.</text>
</comment>
<proteinExistence type="predicted"/>
<evidence type="ECO:0000313" key="4">
    <source>
        <dbReference type="Proteomes" id="UP000647017"/>
    </source>
</evidence>
<keyword evidence="2" id="KW-0472">Membrane</keyword>
<name>A0ABQ4HXG4_9ACTN</name>
<keyword evidence="2" id="KW-1133">Transmembrane helix</keyword>
<dbReference type="RefSeq" id="WP_239099136.1">
    <property type="nucleotide sequence ID" value="NZ_BOOZ01000019.1"/>
</dbReference>
<feature type="compositionally biased region" description="Basic and acidic residues" evidence="1">
    <location>
        <begin position="94"/>
        <end position="135"/>
    </location>
</feature>
<feature type="transmembrane region" description="Helical" evidence="2">
    <location>
        <begin position="199"/>
        <end position="218"/>
    </location>
</feature>
<accession>A0ABQ4HXG4</accession>
<evidence type="ECO:0000256" key="1">
    <source>
        <dbReference type="SAM" id="MobiDB-lite"/>
    </source>
</evidence>
<protein>
    <recommendedName>
        <fullName evidence="5">Thrombospondin</fullName>
    </recommendedName>
</protein>
<feature type="transmembrane region" description="Helical" evidence="2">
    <location>
        <begin position="174"/>
        <end position="193"/>
    </location>
</feature>
<sequence length="277" mass="28902">MRFPSLSRREEPAPPADDEVRAGAVATDTRTDERPDVEGSTDGSTTRRAPTGDSTTDRAERQPDARRSAEARAATARSTVLGSRRARAAAPETVDGHRATGVDHAVDGDRDRTVDDLRTTDRAGDADRDTGRERGTGTGTGTGERNGAVDADRTPDGEASRDLPPAPVGPRPRASLLATLGLIVGVAGVLFVLTGTLAGYGIALGAGGAVLAVLGLIATRRRHIAGKSDALLGIAFGIGAVVLGVLAMTGQYDWPTTDGDLVARFREWLDSQFVDRL</sequence>
<feature type="compositionally biased region" description="Basic and acidic residues" evidence="1">
    <location>
        <begin position="55"/>
        <end position="70"/>
    </location>
</feature>
<feature type="compositionally biased region" description="Basic and acidic residues" evidence="1">
    <location>
        <begin position="150"/>
        <end position="161"/>
    </location>
</feature>
<dbReference type="EMBL" id="BOOZ01000019">
    <property type="protein sequence ID" value="GIJ10321.1"/>
    <property type="molecule type" value="Genomic_DNA"/>
</dbReference>
<dbReference type="Proteomes" id="UP000647017">
    <property type="component" value="Unassembled WGS sequence"/>
</dbReference>
<keyword evidence="4" id="KW-1185">Reference proteome</keyword>
<feature type="transmembrane region" description="Helical" evidence="2">
    <location>
        <begin position="230"/>
        <end position="252"/>
    </location>
</feature>
<keyword evidence="2" id="KW-0812">Transmembrane</keyword>
<evidence type="ECO:0008006" key="5">
    <source>
        <dbReference type="Google" id="ProtNLM"/>
    </source>
</evidence>
<organism evidence="3 4">
    <name type="scientific">Micromonospora andamanensis</name>
    <dbReference type="NCBI Taxonomy" id="1287068"/>
    <lineage>
        <taxon>Bacteria</taxon>
        <taxon>Bacillati</taxon>
        <taxon>Actinomycetota</taxon>
        <taxon>Actinomycetes</taxon>
        <taxon>Micromonosporales</taxon>
        <taxon>Micromonosporaceae</taxon>
        <taxon>Micromonospora</taxon>
    </lineage>
</organism>
<evidence type="ECO:0000256" key="2">
    <source>
        <dbReference type="SAM" id="Phobius"/>
    </source>
</evidence>
<gene>
    <name evidence="3" type="ORF">Van01_35350</name>
</gene>
<reference evidence="3 4" key="1">
    <citation type="submission" date="2021-01" db="EMBL/GenBank/DDBJ databases">
        <title>Whole genome shotgun sequence of Verrucosispora andamanensis NBRC 109075.</title>
        <authorList>
            <person name="Komaki H."/>
            <person name="Tamura T."/>
        </authorList>
    </citation>
    <scope>NUCLEOTIDE SEQUENCE [LARGE SCALE GENOMIC DNA]</scope>
    <source>
        <strain evidence="3 4">NBRC 109075</strain>
    </source>
</reference>
<feature type="compositionally biased region" description="Polar residues" evidence="1">
    <location>
        <begin position="41"/>
        <end position="54"/>
    </location>
</feature>
<feature type="region of interest" description="Disordered" evidence="1">
    <location>
        <begin position="1"/>
        <end position="170"/>
    </location>
</feature>
<evidence type="ECO:0000313" key="3">
    <source>
        <dbReference type="EMBL" id="GIJ10321.1"/>
    </source>
</evidence>